<dbReference type="Pfam" id="PF13508">
    <property type="entry name" value="Acetyltransf_7"/>
    <property type="match status" value="1"/>
</dbReference>
<dbReference type="PANTHER" id="PTHR43800">
    <property type="entry name" value="PEPTIDYL-LYSINE N-ACETYLTRANSFERASE YJAB"/>
    <property type="match status" value="1"/>
</dbReference>
<keyword evidence="2" id="KW-0012">Acyltransferase</keyword>
<reference evidence="4" key="1">
    <citation type="submission" date="2020-10" db="EMBL/GenBank/DDBJ databases">
        <authorList>
            <person name="Gilroy R."/>
        </authorList>
    </citation>
    <scope>NUCLEOTIDE SEQUENCE</scope>
    <source>
        <strain evidence="4">CHK184-25365</strain>
    </source>
</reference>
<dbReference type="InterPro" id="IPR016181">
    <property type="entry name" value="Acyl_CoA_acyltransferase"/>
</dbReference>
<dbReference type="InterPro" id="IPR000182">
    <property type="entry name" value="GNAT_dom"/>
</dbReference>
<dbReference type="GO" id="GO:0016747">
    <property type="term" value="F:acyltransferase activity, transferring groups other than amino-acyl groups"/>
    <property type="evidence" value="ECO:0007669"/>
    <property type="project" value="InterPro"/>
</dbReference>
<feature type="domain" description="N-acetyltransferase" evidence="3">
    <location>
        <begin position="1"/>
        <end position="139"/>
    </location>
</feature>
<comment type="caution">
    <text evidence="4">The sequence shown here is derived from an EMBL/GenBank/DDBJ whole genome shotgun (WGS) entry which is preliminary data.</text>
</comment>
<proteinExistence type="predicted"/>
<dbReference type="SUPFAM" id="SSF55729">
    <property type="entry name" value="Acyl-CoA N-acyltransferases (Nat)"/>
    <property type="match status" value="1"/>
</dbReference>
<dbReference type="AlphaFoldDB" id="A0A9D1DBH1"/>
<dbReference type="PROSITE" id="PS51186">
    <property type="entry name" value="GNAT"/>
    <property type="match status" value="1"/>
</dbReference>
<dbReference type="CDD" id="cd04301">
    <property type="entry name" value="NAT_SF"/>
    <property type="match status" value="1"/>
</dbReference>
<accession>A0A9D1DBH1</accession>
<dbReference type="Gene3D" id="3.40.630.30">
    <property type="match status" value="1"/>
</dbReference>
<evidence type="ECO:0000313" key="5">
    <source>
        <dbReference type="Proteomes" id="UP000886749"/>
    </source>
</evidence>
<evidence type="ECO:0000313" key="4">
    <source>
        <dbReference type="EMBL" id="HIR40202.1"/>
    </source>
</evidence>
<keyword evidence="1" id="KW-0808">Transferase</keyword>
<protein>
    <submittedName>
        <fullName evidence="4">GNAT family N-acetyltransferase</fullName>
    </submittedName>
</protein>
<dbReference type="EMBL" id="DVGY01000002">
    <property type="protein sequence ID" value="HIR40202.1"/>
    <property type="molecule type" value="Genomic_DNA"/>
</dbReference>
<gene>
    <name evidence="4" type="ORF">IAB36_00020</name>
</gene>
<sequence length="140" mass="16491">MIRNLEPGDLEAALTVWQTANQQVHRFLPAAFWRQRRGEVLAALGREEVYVAVEQGKVVGFIGLHRDWVQGLFLLPEWQGRGIGQQLLGRIKQQRSQLWLQVYHKNRQALEFYLREGFQISRRSLDPDSDEVRLTLVWRR</sequence>
<name>A0A9D1DBH1_9FIRM</name>
<evidence type="ECO:0000259" key="3">
    <source>
        <dbReference type="PROSITE" id="PS51186"/>
    </source>
</evidence>
<evidence type="ECO:0000256" key="1">
    <source>
        <dbReference type="ARBA" id="ARBA00022679"/>
    </source>
</evidence>
<organism evidence="4 5">
    <name type="scientific">Candidatus Egerieicola pullicola</name>
    <dbReference type="NCBI Taxonomy" id="2840775"/>
    <lineage>
        <taxon>Bacteria</taxon>
        <taxon>Bacillati</taxon>
        <taxon>Bacillota</taxon>
        <taxon>Clostridia</taxon>
        <taxon>Eubacteriales</taxon>
        <taxon>Oscillospiraceae</taxon>
        <taxon>Oscillospiraceae incertae sedis</taxon>
        <taxon>Candidatus Egerieicola</taxon>
    </lineage>
</organism>
<dbReference type="Proteomes" id="UP000886749">
    <property type="component" value="Unassembled WGS sequence"/>
</dbReference>
<evidence type="ECO:0000256" key="2">
    <source>
        <dbReference type="ARBA" id="ARBA00023315"/>
    </source>
</evidence>
<dbReference type="PANTHER" id="PTHR43800:SF1">
    <property type="entry name" value="PEPTIDYL-LYSINE N-ACETYLTRANSFERASE YJAB"/>
    <property type="match status" value="1"/>
</dbReference>
<reference evidence="4" key="2">
    <citation type="journal article" date="2021" name="PeerJ">
        <title>Extensive microbial diversity within the chicken gut microbiome revealed by metagenomics and culture.</title>
        <authorList>
            <person name="Gilroy R."/>
            <person name="Ravi A."/>
            <person name="Getino M."/>
            <person name="Pursley I."/>
            <person name="Horton D.L."/>
            <person name="Alikhan N.F."/>
            <person name="Baker D."/>
            <person name="Gharbi K."/>
            <person name="Hall N."/>
            <person name="Watson M."/>
            <person name="Adriaenssens E.M."/>
            <person name="Foster-Nyarko E."/>
            <person name="Jarju S."/>
            <person name="Secka A."/>
            <person name="Antonio M."/>
            <person name="Oren A."/>
            <person name="Chaudhuri R.R."/>
            <person name="La Ragione R."/>
            <person name="Hildebrand F."/>
            <person name="Pallen M.J."/>
        </authorList>
    </citation>
    <scope>NUCLEOTIDE SEQUENCE</scope>
    <source>
        <strain evidence="4">CHK184-25365</strain>
    </source>
</reference>